<sequence length="50" mass="5621">MMGRNGIQVIPMSSDLEEEKFRVAGKQAVKNLAGRLFSKKILDRVLESTK</sequence>
<proteinExistence type="predicted"/>
<accession>A0A381WJA4</accession>
<gene>
    <name evidence="1" type="ORF">METZ01_LOCUS104901</name>
</gene>
<name>A0A381WJA4_9ZZZZ</name>
<organism evidence="1">
    <name type="scientific">marine metagenome</name>
    <dbReference type="NCBI Taxonomy" id="408172"/>
    <lineage>
        <taxon>unclassified sequences</taxon>
        <taxon>metagenomes</taxon>
        <taxon>ecological metagenomes</taxon>
    </lineage>
</organism>
<protein>
    <submittedName>
        <fullName evidence="1">Uncharacterized protein</fullName>
    </submittedName>
</protein>
<dbReference type="EMBL" id="UINC01011851">
    <property type="protein sequence ID" value="SVA52047.1"/>
    <property type="molecule type" value="Genomic_DNA"/>
</dbReference>
<reference evidence="1" key="1">
    <citation type="submission" date="2018-05" db="EMBL/GenBank/DDBJ databases">
        <authorList>
            <person name="Lanie J.A."/>
            <person name="Ng W.-L."/>
            <person name="Kazmierczak K.M."/>
            <person name="Andrzejewski T.M."/>
            <person name="Davidsen T.M."/>
            <person name="Wayne K.J."/>
            <person name="Tettelin H."/>
            <person name="Glass J.I."/>
            <person name="Rusch D."/>
            <person name="Podicherti R."/>
            <person name="Tsui H.-C.T."/>
            <person name="Winkler M.E."/>
        </authorList>
    </citation>
    <scope>NUCLEOTIDE SEQUENCE</scope>
</reference>
<dbReference type="AlphaFoldDB" id="A0A381WJA4"/>
<evidence type="ECO:0000313" key="1">
    <source>
        <dbReference type="EMBL" id="SVA52047.1"/>
    </source>
</evidence>